<evidence type="ECO:0000313" key="1">
    <source>
        <dbReference type="EMBL" id="SKC73279.1"/>
    </source>
</evidence>
<dbReference type="RefSeq" id="WP_170917410.1">
    <property type="nucleotide sequence ID" value="NZ_FUZT01000006.1"/>
</dbReference>
<accession>A0A1T5LCB8</accession>
<dbReference type="STRING" id="36842.SAMN02194393_02708"/>
<protein>
    <submittedName>
        <fullName evidence="1">Uncharacterized protein</fullName>
    </submittedName>
</protein>
<dbReference type="AlphaFoldDB" id="A0A1T5LCB8"/>
<name>A0A1T5LCB8_9FIRM</name>
<keyword evidence="2" id="KW-1185">Reference proteome</keyword>
<proteinExistence type="predicted"/>
<organism evidence="1 2">
    <name type="scientific">Maledivibacter halophilus</name>
    <dbReference type="NCBI Taxonomy" id="36842"/>
    <lineage>
        <taxon>Bacteria</taxon>
        <taxon>Bacillati</taxon>
        <taxon>Bacillota</taxon>
        <taxon>Clostridia</taxon>
        <taxon>Peptostreptococcales</taxon>
        <taxon>Caminicellaceae</taxon>
        <taxon>Maledivibacter</taxon>
    </lineage>
</organism>
<gene>
    <name evidence="1" type="ORF">SAMN02194393_02708</name>
</gene>
<sequence>MGVIKNFFEKIKYRHSLKELERFTKQEKLKFQGEILSHLRLTCLKR</sequence>
<reference evidence="1 2" key="1">
    <citation type="submission" date="2017-02" db="EMBL/GenBank/DDBJ databases">
        <authorList>
            <person name="Peterson S.W."/>
        </authorList>
    </citation>
    <scope>NUCLEOTIDE SEQUENCE [LARGE SCALE GENOMIC DNA]</scope>
    <source>
        <strain evidence="1 2">M1</strain>
    </source>
</reference>
<dbReference type="EMBL" id="FUZT01000006">
    <property type="protein sequence ID" value="SKC73279.1"/>
    <property type="molecule type" value="Genomic_DNA"/>
</dbReference>
<dbReference type="Proteomes" id="UP000190285">
    <property type="component" value="Unassembled WGS sequence"/>
</dbReference>
<evidence type="ECO:0000313" key="2">
    <source>
        <dbReference type="Proteomes" id="UP000190285"/>
    </source>
</evidence>